<proteinExistence type="predicted"/>
<sequence length="128" mass="14082">MRGAQTGMFLTSEEAFEDYSCPSASVSPQMQTYIDMAKPMQMMVTNMNKGEPMPALDAALEFAMSMGKVMGVFSEEYDGGEFCKGLLFSKEASKVVFKIGGMIMGSGKKKDAIVNDKKMALEDKLRHH</sequence>
<reference evidence="1" key="1">
    <citation type="submission" date="2021-01" db="EMBL/GenBank/DDBJ databases">
        <authorList>
            <person name="Corre E."/>
            <person name="Pelletier E."/>
            <person name="Niang G."/>
            <person name="Scheremetjew M."/>
            <person name="Finn R."/>
            <person name="Kale V."/>
            <person name="Holt S."/>
            <person name="Cochrane G."/>
            <person name="Meng A."/>
            <person name="Brown T."/>
            <person name="Cohen L."/>
        </authorList>
    </citation>
    <scope>NUCLEOTIDE SEQUENCE</scope>
    <source>
        <strain evidence="1">SPMC142</strain>
    </source>
</reference>
<evidence type="ECO:0000313" key="1">
    <source>
        <dbReference type="EMBL" id="CAE0574895.1"/>
    </source>
</evidence>
<organism evidence="1">
    <name type="scientific">Strombidinopsis acuminata</name>
    <dbReference type="NCBI Taxonomy" id="141414"/>
    <lineage>
        <taxon>Eukaryota</taxon>
        <taxon>Sar</taxon>
        <taxon>Alveolata</taxon>
        <taxon>Ciliophora</taxon>
        <taxon>Intramacronucleata</taxon>
        <taxon>Spirotrichea</taxon>
        <taxon>Choreotrichia</taxon>
        <taxon>Choreotrichida</taxon>
        <taxon>Strombidinopsidae</taxon>
        <taxon>Strombidinopsis</taxon>
    </lineage>
</organism>
<gene>
    <name evidence="1" type="ORF">SACU0126_LOCUS22453</name>
</gene>
<protein>
    <submittedName>
        <fullName evidence="1">Uncharacterized protein</fullName>
    </submittedName>
</protein>
<dbReference type="AlphaFoldDB" id="A0A7S3WRZ1"/>
<accession>A0A7S3WRZ1</accession>
<dbReference type="EMBL" id="HBIQ01070368">
    <property type="protein sequence ID" value="CAE0574895.1"/>
    <property type="molecule type" value="Transcribed_RNA"/>
</dbReference>
<name>A0A7S3WRZ1_9SPIT</name>